<sequence>MTTTKRKKKKGFVYNSEASFKGNTSFHTPEYGFNVLTWLNPRAYNLNIVKARAALDYEPYVNDNVIPSAAKPIQSEKLVFQPYDALEFKKIKKVKKTEEKKEENQPQNKPDSGSGNALVQLKFLPYDAANFVTIKSNKKPDNNDASAILNSMISIPKPPLPPPGPLVFKAYDAVKFKKIQSQSVSDNHSGVKPIVDLASYSGNGGGGAGGSSVLHNWDETEMVNEAIKRSIAEQEMKVPPAKNMIIDFTDFKGNDDDFGAVGSSNIKELNDKDLELIYDNYNLSELVGAENVRYYESALFAKLYITTDDGFVRQKLSSAFPGNVGIPDEVLLKGIVSSLTEQGFDSDDTITMINKFFDRLYSRYGGDVYQRKVPSFIHEIIIKAPNTVFKKMDMVLYQGLLGAIATLSPENENGLANLLLIKLHENGNKEFADKLALDIGQNDIIARRMAEYSSAVINYNVAEIERKKKQVIEEEEKKTATTTTIEIPKPQEESE</sequence>
<organism evidence="2 3">
    <name type="scientific">Reticulomyxa filosa</name>
    <dbReference type="NCBI Taxonomy" id="46433"/>
    <lineage>
        <taxon>Eukaryota</taxon>
        <taxon>Sar</taxon>
        <taxon>Rhizaria</taxon>
        <taxon>Retaria</taxon>
        <taxon>Foraminifera</taxon>
        <taxon>Monothalamids</taxon>
        <taxon>Reticulomyxidae</taxon>
        <taxon>Reticulomyxa</taxon>
    </lineage>
</organism>
<accession>X6MBW3</accession>
<proteinExistence type="predicted"/>
<reference evidence="2 3" key="1">
    <citation type="journal article" date="2013" name="Curr. Biol.">
        <title>The Genome of the Foraminiferan Reticulomyxa filosa.</title>
        <authorList>
            <person name="Glockner G."/>
            <person name="Hulsmann N."/>
            <person name="Schleicher M."/>
            <person name="Noegel A.A."/>
            <person name="Eichinger L."/>
            <person name="Gallinger C."/>
            <person name="Pawlowski J."/>
            <person name="Sierra R."/>
            <person name="Euteneuer U."/>
            <person name="Pillet L."/>
            <person name="Moustafa A."/>
            <person name="Platzer M."/>
            <person name="Groth M."/>
            <person name="Szafranski K."/>
            <person name="Schliwa M."/>
        </authorList>
    </citation>
    <scope>NUCLEOTIDE SEQUENCE [LARGE SCALE GENOMIC DNA]</scope>
</reference>
<evidence type="ECO:0000313" key="3">
    <source>
        <dbReference type="Proteomes" id="UP000023152"/>
    </source>
</evidence>
<keyword evidence="3" id="KW-1185">Reference proteome</keyword>
<name>X6MBW3_RETFI</name>
<comment type="caution">
    <text evidence="2">The sequence shown here is derived from an EMBL/GenBank/DDBJ whole genome shotgun (WGS) entry which is preliminary data.</text>
</comment>
<evidence type="ECO:0000313" key="2">
    <source>
        <dbReference type="EMBL" id="ETO11349.1"/>
    </source>
</evidence>
<dbReference type="Proteomes" id="UP000023152">
    <property type="component" value="Unassembled WGS sequence"/>
</dbReference>
<feature type="compositionally biased region" description="Polar residues" evidence="1">
    <location>
        <begin position="105"/>
        <end position="115"/>
    </location>
</feature>
<feature type="non-terminal residue" evidence="2">
    <location>
        <position position="495"/>
    </location>
</feature>
<dbReference type="EMBL" id="ASPP01022557">
    <property type="protein sequence ID" value="ETO11349.1"/>
    <property type="molecule type" value="Genomic_DNA"/>
</dbReference>
<gene>
    <name evidence="2" type="ORF">RFI_26025</name>
</gene>
<protein>
    <submittedName>
        <fullName evidence="2">Uncharacterized protein</fullName>
    </submittedName>
</protein>
<evidence type="ECO:0000256" key="1">
    <source>
        <dbReference type="SAM" id="MobiDB-lite"/>
    </source>
</evidence>
<dbReference type="AlphaFoldDB" id="X6MBW3"/>
<feature type="region of interest" description="Disordered" evidence="1">
    <location>
        <begin position="95"/>
        <end position="115"/>
    </location>
</feature>
<feature type="region of interest" description="Disordered" evidence="1">
    <location>
        <begin position="474"/>
        <end position="495"/>
    </location>
</feature>